<sequence>MANKLMDAIETKTEVQRAWYFEMTDEGGRIEWDLTTDVDMAISNGDLGNHRVATLRELKDVYPLSREFQEYDASFLVQEGIFKHSNGTWEQLETWESAIQNQDDYEFLD</sequence>
<comment type="caution">
    <text evidence="1">The sequence shown here is derived from an EMBL/GenBank/DDBJ whole genome shotgun (WGS) entry which is preliminary data.</text>
</comment>
<accession>A0A7W3SQY1</accession>
<proteinExistence type="predicted"/>
<gene>
    <name evidence="1" type="ORF">FHR92_001038</name>
</gene>
<dbReference type="Proteomes" id="UP000567067">
    <property type="component" value="Unassembled WGS sequence"/>
</dbReference>
<evidence type="ECO:0000313" key="1">
    <source>
        <dbReference type="EMBL" id="MBA9084581.1"/>
    </source>
</evidence>
<dbReference type="EMBL" id="JACJIP010000004">
    <property type="protein sequence ID" value="MBA9084581.1"/>
    <property type="molecule type" value="Genomic_DNA"/>
</dbReference>
<reference evidence="1 2" key="1">
    <citation type="submission" date="2020-08" db="EMBL/GenBank/DDBJ databases">
        <title>Genomic Encyclopedia of Type Strains, Phase III (KMG-III): the genomes of soil and plant-associated and newly described type strains.</title>
        <authorList>
            <person name="Whitman W."/>
        </authorList>
    </citation>
    <scope>NUCLEOTIDE SEQUENCE [LARGE SCALE GENOMIC DNA]</scope>
    <source>
        <strain evidence="1 2">CECT 8693</strain>
    </source>
</reference>
<protein>
    <submittedName>
        <fullName evidence="1">Uncharacterized protein</fullName>
    </submittedName>
</protein>
<dbReference type="RefSeq" id="WP_182534591.1">
    <property type="nucleotide sequence ID" value="NZ_JACJIP010000004.1"/>
</dbReference>
<organism evidence="1 2">
    <name type="scientific">Fontibacillus solani</name>
    <dbReference type="NCBI Taxonomy" id="1572857"/>
    <lineage>
        <taxon>Bacteria</taxon>
        <taxon>Bacillati</taxon>
        <taxon>Bacillota</taxon>
        <taxon>Bacilli</taxon>
        <taxon>Bacillales</taxon>
        <taxon>Paenibacillaceae</taxon>
        <taxon>Fontibacillus</taxon>
    </lineage>
</organism>
<name>A0A7W3SQY1_9BACL</name>
<evidence type="ECO:0000313" key="2">
    <source>
        <dbReference type="Proteomes" id="UP000567067"/>
    </source>
</evidence>
<dbReference type="AlphaFoldDB" id="A0A7W3SQY1"/>
<keyword evidence="2" id="KW-1185">Reference proteome</keyword>